<evidence type="ECO:0000256" key="1">
    <source>
        <dbReference type="SAM" id="MobiDB-lite"/>
    </source>
</evidence>
<proteinExistence type="predicted"/>
<dbReference type="Proteomes" id="UP000050761">
    <property type="component" value="Unassembled WGS sequence"/>
</dbReference>
<keyword evidence="3" id="KW-1185">Reference proteome</keyword>
<reference evidence="2 3" key="1">
    <citation type="submission" date="2018-11" db="EMBL/GenBank/DDBJ databases">
        <authorList>
            <consortium name="Pathogen Informatics"/>
        </authorList>
    </citation>
    <scope>NUCLEOTIDE SEQUENCE [LARGE SCALE GENOMIC DNA]</scope>
</reference>
<evidence type="ECO:0000313" key="2">
    <source>
        <dbReference type="EMBL" id="VDO31904.1"/>
    </source>
</evidence>
<dbReference type="WBParaSite" id="HPBE_0000318901-mRNA-1">
    <property type="protein sequence ID" value="HPBE_0000318901-mRNA-1"/>
    <property type="gene ID" value="HPBE_0000318901"/>
</dbReference>
<reference evidence="4" key="2">
    <citation type="submission" date="2019-09" db="UniProtKB">
        <authorList>
            <consortium name="WormBaseParasite"/>
        </authorList>
    </citation>
    <scope>IDENTIFICATION</scope>
</reference>
<gene>
    <name evidence="2" type="ORF">HPBE_LOCUS3190</name>
</gene>
<evidence type="ECO:0000313" key="4">
    <source>
        <dbReference type="WBParaSite" id="HPBE_0000318901-mRNA-1"/>
    </source>
</evidence>
<organism evidence="3 4">
    <name type="scientific">Heligmosomoides polygyrus</name>
    <name type="common">Parasitic roundworm</name>
    <dbReference type="NCBI Taxonomy" id="6339"/>
    <lineage>
        <taxon>Eukaryota</taxon>
        <taxon>Metazoa</taxon>
        <taxon>Ecdysozoa</taxon>
        <taxon>Nematoda</taxon>
        <taxon>Chromadorea</taxon>
        <taxon>Rhabditida</taxon>
        <taxon>Rhabditina</taxon>
        <taxon>Rhabditomorpha</taxon>
        <taxon>Strongyloidea</taxon>
        <taxon>Heligmosomidae</taxon>
        <taxon>Heligmosomoides</taxon>
    </lineage>
</organism>
<evidence type="ECO:0000313" key="3">
    <source>
        <dbReference type="Proteomes" id="UP000050761"/>
    </source>
</evidence>
<accession>A0A183FAJ7</accession>
<sequence length="65" mass="7350">MTELRKQGNGGERTARVITGHRAPHQPGKEPMIGESFSSMYLFGNWTPRRLADCSKPLVLTDFFK</sequence>
<name>A0A183FAJ7_HELPZ</name>
<dbReference type="AlphaFoldDB" id="A0A183FAJ7"/>
<feature type="region of interest" description="Disordered" evidence="1">
    <location>
        <begin position="1"/>
        <end position="32"/>
    </location>
</feature>
<dbReference type="EMBL" id="UZAH01006922">
    <property type="protein sequence ID" value="VDO31904.1"/>
    <property type="molecule type" value="Genomic_DNA"/>
</dbReference>
<accession>A0A3P7VAW6</accession>
<protein>
    <submittedName>
        <fullName evidence="2 4">Uncharacterized protein</fullName>
    </submittedName>
</protein>